<evidence type="ECO:0000256" key="3">
    <source>
        <dbReference type="PROSITE-ProRule" id="PRU00339"/>
    </source>
</evidence>
<proteinExistence type="predicted"/>
<accession>A0A2P2NID5</accession>
<evidence type="ECO:0000256" key="5">
    <source>
        <dbReference type="SAM" id="MobiDB-lite"/>
    </source>
</evidence>
<name>A0A2P2NID5_RHIMU</name>
<evidence type="ECO:0000256" key="2">
    <source>
        <dbReference type="ARBA" id="ARBA00022803"/>
    </source>
</evidence>
<feature type="coiled-coil region" evidence="4">
    <location>
        <begin position="57"/>
        <end position="84"/>
    </location>
</feature>
<dbReference type="EMBL" id="GGEC01061720">
    <property type="protein sequence ID" value="MBX42204.1"/>
    <property type="molecule type" value="Transcribed_RNA"/>
</dbReference>
<dbReference type="SMART" id="SM00028">
    <property type="entry name" value="TPR"/>
    <property type="match status" value="1"/>
</dbReference>
<protein>
    <submittedName>
        <fullName evidence="7">Uncharacterized protein</fullName>
    </submittedName>
</protein>
<keyword evidence="6" id="KW-0732">Signal</keyword>
<dbReference type="Gene3D" id="1.25.40.10">
    <property type="entry name" value="Tetratricopeptide repeat domain"/>
    <property type="match status" value="1"/>
</dbReference>
<dbReference type="SUPFAM" id="SSF48452">
    <property type="entry name" value="TPR-like"/>
    <property type="match status" value="1"/>
</dbReference>
<feature type="signal peptide" evidence="6">
    <location>
        <begin position="1"/>
        <end position="17"/>
    </location>
</feature>
<dbReference type="AlphaFoldDB" id="A0A2P2NID5"/>
<organism evidence="7">
    <name type="scientific">Rhizophora mucronata</name>
    <name type="common">Asiatic mangrove</name>
    <dbReference type="NCBI Taxonomy" id="61149"/>
    <lineage>
        <taxon>Eukaryota</taxon>
        <taxon>Viridiplantae</taxon>
        <taxon>Streptophyta</taxon>
        <taxon>Embryophyta</taxon>
        <taxon>Tracheophyta</taxon>
        <taxon>Spermatophyta</taxon>
        <taxon>Magnoliopsida</taxon>
        <taxon>eudicotyledons</taxon>
        <taxon>Gunneridae</taxon>
        <taxon>Pentapetalae</taxon>
        <taxon>rosids</taxon>
        <taxon>fabids</taxon>
        <taxon>Malpighiales</taxon>
        <taxon>Rhizophoraceae</taxon>
        <taxon>Rhizophora</taxon>
    </lineage>
</organism>
<dbReference type="PANTHER" id="PTHR11242">
    <property type="entry name" value="ARYL HYDROCARBON RECEPTOR INTERACTING PROTEIN RELATED"/>
    <property type="match status" value="1"/>
</dbReference>
<keyword evidence="1" id="KW-0677">Repeat</keyword>
<dbReference type="PANTHER" id="PTHR11242:SF16">
    <property type="entry name" value="ISOMERASE, PUTATIVE-RELATED"/>
    <property type="match status" value="1"/>
</dbReference>
<feature type="compositionally biased region" description="Basic and acidic residues" evidence="5">
    <location>
        <begin position="103"/>
        <end position="116"/>
    </location>
</feature>
<keyword evidence="2 3" id="KW-0802">TPR repeat</keyword>
<reference evidence="7" key="1">
    <citation type="submission" date="2018-02" db="EMBL/GenBank/DDBJ databases">
        <title>Rhizophora mucronata_Transcriptome.</title>
        <authorList>
            <person name="Meera S.P."/>
            <person name="Sreeshan A."/>
            <person name="Augustine A."/>
        </authorList>
    </citation>
    <scope>NUCLEOTIDE SEQUENCE</scope>
    <source>
        <tissue evidence="7">Leaf</tissue>
    </source>
</reference>
<feature type="chain" id="PRO_5015117513" evidence="6">
    <location>
        <begin position="18"/>
        <end position="141"/>
    </location>
</feature>
<keyword evidence="4" id="KW-0175">Coiled coil</keyword>
<evidence type="ECO:0000256" key="6">
    <source>
        <dbReference type="SAM" id="SignalP"/>
    </source>
</evidence>
<dbReference type="InterPro" id="IPR011990">
    <property type="entry name" value="TPR-like_helical_dom_sf"/>
</dbReference>
<dbReference type="InterPro" id="IPR019734">
    <property type="entry name" value="TPR_rpt"/>
</dbReference>
<evidence type="ECO:0000313" key="7">
    <source>
        <dbReference type="EMBL" id="MBX42204.1"/>
    </source>
</evidence>
<feature type="repeat" description="TPR" evidence="3">
    <location>
        <begin position="28"/>
        <end position="61"/>
    </location>
</feature>
<feature type="region of interest" description="Disordered" evidence="5">
    <location>
        <begin position="101"/>
        <end position="141"/>
    </location>
</feature>
<evidence type="ECO:0000256" key="1">
    <source>
        <dbReference type="ARBA" id="ARBA00022737"/>
    </source>
</evidence>
<dbReference type="InterPro" id="IPR039663">
    <property type="entry name" value="AIP/AIPL1/TTC9"/>
</dbReference>
<evidence type="ECO:0000256" key="4">
    <source>
        <dbReference type="SAM" id="Coils"/>
    </source>
</evidence>
<dbReference type="PROSITE" id="PS50005">
    <property type="entry name" value="TPR"/>
    <property type="match status" value="1"/>
</dbReference>
<sequence>MSMICDMVSFFILRIYMLQVLDIESANVKALYRRAQAYMQTGDLFSAEQDVKKALEVDAQNREMKSLQKTLKQLKAESNKRDAKLYSNMFSHVTDTSVVTKKSKVEKADNEKRDDEVLSMDMENMGDSSAPPNSKVVLDPC</sequence>